<organism evidence="2 3">
    <name type="scientific">Luteibaculum oceani</name>
    <dbReference type="NCBI Taxonomy" id="1294296"/>
    <lineage>
        <taxon>Bacteria</taxon>
        <taxon>Pseudomonadati</taxon>
        <taxon>Bacteroidota</taxon>
        <taxon>Flavobacteriia</taxon>
        <taxon>Flavobacteriales</taxon>
        <taxon>Luteibaculaceae</taxon>
        <taxon>Luteibaculum</taxon>
    </lineage>
</organism>
<evidence type="ECO:0000313" key="3">
    <source>
        <dbReference type="Proteomes" id="UP000321168"/>
    </source>
</evidence>
<evidence type="ECO:0000256" key="1">
    <source>
        <dbReference type="ARBA" id="ARBA00022729"/>
    </source>
</evidence>
<dbReference type="EMBL" id="VORB01000001">
    <property type="protein sequence ID" value="TXC85396.1"/>
    <property type="molecule type" value="Genomic_DNA"/>
</dbReference>
<gene>
    <name evidence="2" type="ORF">FRX97_01865</name>
</gene>
<dbReference type="OrthoDB" id="1489185at2"/>
<protein>
    <submittedName>
        <fullName evidence="2">T9SS type A sorting domain-containing protein</fullName>
    </submittedName>
</protein>
<keyword evidence="1" id="KW-0732">Signal</keyword>
<proteinExistence type="predicted"/>
<accession>A0A5C6VLP3</accession>
<dbReference type="InterPro" id="IPR026444">
    <property type="entry name" value="Secre_tail"/>
</dbReference>
<dbReference type="Proteomes" id="UP000321168">
    <property type="component" value="Unassembled WGS sequence"/>
</dbReference>
<dbReference type="NCBIfam" id="TIGR04183">
    <property type="entry name" value="Por_Secre_tail"/>
    <property type="match status" value="1"/>
</dbReference>
<name>A0A5C6VLP3_9FLAO</name>
<evidence type="ECO:0000313" key="2">
    <source>
        <dbReference type="EMBL" id="TXC85396.1"/>
    </source>
</evidence>
<comment type="caution">
    <text evidence="2">The sequence shown here is derived from an EMBL/GenBank/DDBJ whole genome shotgun (WGS) entry which is preliminary data.</text>
</comment>
<sequence length="1575" mass="173754">MRCLFFLIVFFLQLVCFAQTRLVWTGSASKEFLNPNNWNPSKVPNELDTLFVKLASDTIIVSQNIKVAKLDLLDGTLIFSADSIKASYLNVKNSIILGSAFAVEAEEIYFGLVNKPLEINQAVDLKGNKIKISGCHFKNPLVLTKTGDENDFNGGGNNFDQPLSINLLGNGGFTLGGSESDTFKSKVTLFVPNGANMQFAFKGNQTVFKDTLEIVRLNGGFKTGQGNGKSIFLPSAPIVFQTNAFESGDFWLKNTEIQSIQPLNVQATGSSKVIIERNSSFSGPVSIQATSARIDSSTFYKAFDLVKEGESSDVANGGNNFFGPASITTSGKGFYLTGNKYPDRFHKKLSCFSQDSGFILMAHASSNNEFFDTVEVKSAIAGGVRFGFKEGSSLFNSASTLLCDSSFFTGGTLSLKNVRFISDNTLNLSQSGEAVIHIEPGCYFKKEVGIKTWSVKVDSSIFQAPLKIEKLGNKADTWAGGNRINDSLKVHLKGKGSLFLGGTYPDSLLGPCSIILDTNSTIYFGHSSYNNYYSKPFNFSFIDKGSIRFGEGGGTSYFAEEFSISELNPSTQLSVLSFDSCHFNLPDTLYLDFARTNFSVEISGSQLNSPAVINAGKIIINGSTFHEAIRVQKIGSGFDNWFGGNNFNGLELVNNSSGFLTLSTKHPDVYQKHLKVHNKGIGAINLWQKDSAFFKACAVELRVFRGKIAGGLNTGKANFDEISTLYIYPQGVTETVTLDLNSINYLNQNPLVLDIPSSCVFKLDSSSIHCPLSIIGEDLYLDRTNFFQPVQIQKTGGSNNISEGGNTFFKTLVLENLSSANFSSGSQLPDIFLDSLHLLNRNYGAISMGYNSDTNKYYGPVIIESDTGAIIFGQESATNKFYNTIKIDTLKFRNTRLQLKNCIFEDDQKSLILDHKSRIILGPNTLFEDSISVIAGGINLEGTRFKGVAELTKTGTLSDAGRNQSVFEKEVYLDVISRGNLQLSFRDSGDVFLDKIYLRAQKGTIKFGSQGGKTLFNHRNPVLIDVAKPFRGEVIFGHCTFKSGFDFGLGQNNQQRVVFGPNATIKDTLFLKCGEIGTINSSFARPVHFQVTSNEYQISDGGSIFKDSTHFEHLGNNFWLTNSNTYEGPVLFTVHSANATLAAGNITTSNNIYFQNYSPGGFGIVTEQVTFQGDQNPKLVNLIDSIQPLKRLELNLTSGKVIVDGAFEVEKFLSLKSGVLSFTSIPIQLGPTANTSGGNQNAYIEQAVIKKGGLEFTLPLGAQGQYAPVGIIRNQNTGSRVEVSYFQNDFLDDFPNEQLPSKIDFLSRCGYWFISNPFNEIIAPIVYAPRDSNCYPLAAEEVTPIVYKEGKYYDLPNSQLIPSTEFYVSEADSAVQENFILLLGATNNFRPFAFPLLEFEIIQPTENVALLNFKTQFEKNNKLFEIQLNHNNSGFKPIGSIIAGPNPNQEQTYQFIDTLMGTGVYQYRIRQESIYGVSSYSPIRVLNLSGTGDYQFFPNPFTRSGARLEVLNNFEGEINFTLFDMYGKVYESTTFVKGENPLRLRVFENNDLKRGVYFVEVEAPFENRIIRVVRE</sequence>
<reference evidence="2 3" key="1">
    <citation type="submission" date="2019-08" db="EMBL/GenBank/DDBJ databases">
        <title>Genome of Luteibaculum oceani JCM 18817.</title>
        <authorList>
            <person name="Bowman J.P."/>
        </authorList>
    </citation>
    <scope>NUCLEOTIDE SEQUENCE [LARGE SCALE GENOMIC DNA]</scope>
    <source>
        <strain evidence="2 3">JCM 18817</strain>
    </source>
</reference>
<keyword evidence="3" id="KW-1185">Reference proteome</keyword>
<dbReference type="RefSeq" id="WP_147012792.1">
    <property type="nucleotide sequence ID" value="NZ_VORB01000001.1"/>
</dbReference>